<sequence>MPIDVRSTRVARTGDSLLMAPSTIERWRAYLLIAALAGMFVQCFVLVSWLALRVPEAFFTTMTFRMWTVVAIVTAILSVRKLARAAFRAALDCGFVHVTGIDRHTVAVSSDCAYRRLVILHIRLNGNRFRYAHG</sequence>
<comment type="caution">
    <text evidence="2">The sequence shown here is derived from an EMBL/GenBank/DDBJ whole genome shotgun (WGS) entry which is preliminary data.</text>
</comment>
<dbReference type="EMBL" id="JAEDXG010000067">
    <property type="protein sequence ID" value="MBH9702333.1"/>
    <property type="molecule type" value="Genomic_DNA"/>
</dbReference>
<organism evidence="2 3">
    <name type="scientific">Burkholderia cepacia</name>
    <name type="common">Pseudomonas cepacia</name>
    <dbReference type="NCBI Taxonomy" id="292"/>
    <lineage>
        <taxon>Bacteria</taxon>
        <taxon>Pseudomonadati</taxon>
        <taxon>Pseudomonadota</taxon>
        <taxon>Betaproteobacteria</taxon>
        <taxon>Burkholderiales</taxon>
        <taxon>Burkholderiaceae</taxon>
        <taxon>Burkholderia</taxon>
        <taxon>Burkholderia cepacia complex</taxon>
    </lineage>
</organism>
<gene>
    <name evidence="2" type="ORF">JAO13_38480</name>
</gene>
<name>A0A8I1B356_BURCE</name>
<protein>
    <submittedName>
        <fullName evidence="2">Uncharacterized protein</fullName>
    </submittedName>
</protein>
<keyword evidence="1" id="KW-1133">Transmembrane helix</keyword>
<reference evidence="2" key="1">
    <citation type="submission" date="2020-12" db="EMBL/GenBank/DDBJ databases">
        <title>Burkholderia cepacia complex in Mexico.</title>
        <authorList>
            <person name="Estrada P."/>
        </authorList>
    </citation>
    <scope>NUCLEOTIDE SEQUENCE</scope>
    <source>
        <strain evidence="2">871</strain>
    </source>
</reference>
<evidence type="ECO:0000313" key="3">
    <source>
        <dbReference type="Proteomes" id="UP000645612"/>
    </source>
</evidence>
<keyword evidence="1" id="KW-0472">Membrane</keyword>
<keyword evidence="1" id="KW-0812">Transmembrane</keyword>
<dbReference type="RefSeq" id="WP_063800682.1">
    <property type="nucleotide sequence ID" value="NZ_CP192534.1"/>
</dbReference>
<dbReference type="Proteomes" id="UP000645612">
    <property type="component" value="Unassembled WGS sequence"/>
</dbReference>
<evidence type="ECO:0000313" key="2">
    <source>
        <dbReference type="EMBL" id="MBH9702333.1"/>
    </source>
</evidence>
<accession>A0A8I1B356</accession>
<dbReference type="AlphaFoldDB" id="A0A8I1B356"/>
<evidence type="ECO:0000256" key="1">
    <source>
        <dbReference type="SAM" id="Phobius"/>
    </source>
</evidence>
<feature type="transmembrane region" description="Helical" evidence="1">
    <location>
        <begin position="57"/>
        <end position="79"/>
    </location>
</feature>
<feature type="transmembrane region" description="Helical" evidence="1">
    <location>
        <begin position="29"/>
        <end position="51"/>
    </location>
</feature>
<proteinExistence type="predicted"/>